<organism evidence="2 3">
    <name type="scientific">Orbilia brochopaga</name>
    <dbReference type="NCBI Taxonomy" id="3140254"/>
    <lineage>
        <taxon>Eukaryota</taxon>
        <taxon>Fungi</taxon>
        <taxon>Dikarya</taxon>
        <taxon>Ascomycota</taxon>
        <taxon>Pezizomycotina</taxon>
        <taxon>Orbiliomycetes</taxon>
        <taxon>Orbiliales</taxon>
        <taxon>Orbiliaceae</taxon>
        <taxon>Orbilia</taxon>
    </lineage>
</organism>
<proteinExistence type="predicted"/>
<feature type="compositionally biased region" description="Low complexity" evidence="1">
    <location>
        <begin position="219"/>
        <end position="228"/>
    </location>
</feature>
<evidence type="ECO:0000313" key="3">
    <source>
        <dbReference type="Proteomes" id="UP001375240"/>
    </source>
</evidence>
<feature type="compositionally biased region" description="Basic residues" evidence="1">
    <location>
        <begin position="229"/>
        <end position="242"/>
    </location>
</feature>
<feature type="compositionally biased region" description="Low complexity" evidence="1">
    <location>
        <begin position="39"/>
        <end position="79"/>
    </location>
</feature>
<gene>
    <name evidence="2" type="ORF">TWF696_002040</name>
</gene>
<dbReference type="EMBL" id="JAVHNQ010000011">
    <property type="protein sequence ID" value="KAK6336490.1"/>
    <property type="molecule type" value="Genomic_DNA"/>
</dbReference>
<feature type="compositionally biased region" description="Basic and acidic residues" evidence="1">
    <location>
        <begin position="186"/>
        <end position="202"/>
    </location>
</feature>
<feature type="compositionally biased region" description="Basic residues" evidence="1">
    <location>
        <begin position="203"/>
        <end position="218"/>
    </location>
</feature>
<protein>
    <submittedName>
        <fullName evidence="2">Uncharacterized protein</fullName>
    </submittedName>
</protein>
<feature type="region of interest" description="Disordered" evidence="1">
    <location>
        <begin position="186"/>
        <end position="242"/>
    </location>
</feature>
<accession>A0AAV9UAX7</accession>
<feature type="region of interest" description="Disordered" evidence="1">
    <location>
        <begin position="602"/>
        <end position="668"/>
    </location>
</feature>
<feature type="region of interest" description="Disordered" evidence="1">
    <location>
        <begin position="95"/>
        <end position="114"/>
    </location>
</feature>
<feature type="compositionally biased region" description="Low complexity" evidence="1">
    <location>
        <begin position="613"/>
        <end position="622"/>
    </location>
</feature>
<feature type="compositionally biased region" description="Polar residues" evidence="1">
    <location>
        <begin position="1"/>
        <end position="21"/>
    </location>
</feature>
<dbReference type="Proteomes" id="UP001375240">
    <property type="component" value="Unassembled WGS sequence"/>
</dbReference>
<dbReference type="AlphaFoldDB" id="A0AAV9UAX7"/>
<keyword evidence="3" id="KW-1185">Reference proteome</keyword>
<feature type="compositionally biased region" description="Polar residues" evidence="1">
    <location>
        <begin position="103"/>
        <end position="114"/>
    </location>
</feature>
<evidence type="ECO:0000313" key="2">
    <source>
        <dbReference type="EMBL" id="KAK6336490.1"/>
    </source>
</evidence>
<sequence>MTMVMTSTARVVKQPQPTSTVAAPKPDVWSIAGGGSIFNDTSTPTNTTVDTPTDSPTPNSSRSSSPSLSDSDSTLSGDTLLSDYDDGWALMPARTDPEAEIPSGSSNAPKATKTSGFLGPDYYFRYFEAPSPPAPKTNVKDESEDKFLQDMLTKQEKYMGGDVNAKHPVKNSYIYTWTGALTFNQKQDKGKGKAEPKPDKGKGKAVNKRSSRRPHARSTGRTGTAGTKAKVKRAAIRRKQNRVKRQVIAKRGLFSKFKSIAKSVFNKVKDVVIGNAGKVVEKVQQAKAVISTIKDQAGGLRNTIDKSVLAGIDIVKDAAKNDIDRVKTAVIEKLQSAKDKAQDMLRSGVEATIGKVSDGLATVKDGIGQVKETIDTAIKDGAQNIKDKLQIDKIANGVKDLINNGCEEDEKNPQSKRGICVKDLGKAAARKLKGKVKTVVEHVPGIIKEGVKTLTSDNQAINDLANNVQNTANKIKDGAGTAIKNIEKAGTAIEKAYQAGIDKISKAEDKVGEFKGKVDSVIDTINVAVQDNLDKAKGTIEGVVEKGVMKAKGTVDRLADRIKKTDGDVANIDDAEGIVEDVIADAADGDSRFLGEEDDSFKYRWSDGDDSTDSGSGNSTYSDSDDGDLLEDGREDAYDNFYSGTMPDDNSDDGYLTDTDAPGERKDPIKYDCLAPKNDSKGVEIAKCECNTGDCGVSDNINHPTPKFQWTLNGQVVYWPVASKRPSYFLGEIVHGDTELCLTFVVADNEVLIPPYDNGNQPGKIGNVELRECAGPTNKVEERHAQIWAVWIQNDGYPYTR</sequence>
<feature type="region of interest" description="Disordered" evidence="1">
    <location>
        <begin position="1"/>
        <end position="79"/>
    </location>
</feature>
<reference evidence="2 3" key="1">
    <citation type="submission" date="2019-10" db="EMBL/GenBank/DDBJ databases">
        <authorList>
            <person name="Palmer J.M."/>
        </authorList>
    </citation>
    <scope>NUCLEOTIDE SEQUENCE [LARGE SCALE GENOMIC DNA]</scope>
    <source>
        <strain evidence="2 3">TWF696</strain>
    </source>
</reference>
<evidence type="ECO:0000256" key="1">
    <source>
        <dbReference type="SAM" id="MobiDB-lite"/>
    </source>
</evidence>
<name>A0AAV9UAX7_9PEZI</name>
<comment type="caution">
    <text evidence="2">The sequence shown here is derived from an EMBL/GenBank/DDBJ whole genome shotgun (WGS) entry which is preliminary data.</text>
</comment>